<dbReference type="Proteomes" id="UP000834106">
    <property type="component" value="Chromosome 10"/>
</dbReference>
<name>A0AAD1ZGU2_9LAMI</name>
<keyword evidence="3" id="KW-1185">Reference proteome</keyword>
<dbReference type="PANTHER" id="PTHR34798:SF2">
    <property type="entry name" value="PROTEIN TIME FOR COFFEE"/>
    <property type="match status" value="1"/>
</dbReference>
<evidence type="ECO:0000256" key="1">
    <source>
        <dbReference type="SAM" id="MobiDB-lite"/>
    </source>
</evidence>
<accession>A0AAD1ZGU2</accession>
<reference evidence="2" key="1">
    <citation type="submission" date="2023-05" db="EMBL/GenBank/DDBJ databases">
        <authorList>
            <person name="Huff M."/>
        </authorList>
    </citation>
    <scope>NUCLEOTIDE SEQUENCE</scope>
</reference>
<feature type="region of interest" description="Disordered" evidence="1">
    <location>
        <begin position="1"/>
        <end position="29"/>
    </location>
</feature>
<evidence type="ECO:0000313" key="3">
    <source>
        <dbReference type="Proteomes" id="UP000834106"/>
    </source>
</evidence>
<proteinExistence type="predicted"/>
<organism evidence="2 3">
    <name type="scientific">Fraxinus pennsylvanica</name>
    <dbReference type="NCBI Taxonomy" id="56036"/>
    <lineage>
        <taxon>Eukaryota</taxon>
        <taxon>Viridiplantae</taxon>
        <taxon>Streptophyta</taxon>
        <taxon>Embryophyta</taxon>
        <taxon>Tracheophyta</taxon>
        <taxon>Spermatophyta</taxon>
        <taxon>Magnoliopsida</taxon>
        <taxon>eudicotyledons</taxon>
        <taxon>Gunneridae</taxon>
        <taxon>Pentapetalae</taxon>
        <taxon>asterids</taxon>
        <taxon>lamiids</taxon>
        <taxon>Lamiales</taxon>
        <taxon>Oleaceae</taxon>
        <taxon>Oleeae</taxon>
        <taxon>Fraxinus</taxon>
    </lineage>
</organism>
<dbReference type="InterPro" id="IPR039317">
    <property type="entry name" value="TIC"/>
</dbReference>
<sequence length="107" mass="11665">MGSVASPNISNSTAASSSAASSSARAGGAPTALSFNYPNMPTSETPYLAILQNNAYTFPHTCFMKLQDFLKSPRWKCCTRLVVEIMLEGLDMRKIEIVHFLHLPILS</sequence>
<protein>
    <submittedName>
        <fullName evidence="2">Uncharacterized protein</fullName>
    </submittedName>
</protein>
<gene>
    <name evidence="2" type="ORF">FPE_LOCUS17177</name>
</gene>
<dbReference type="EMBL" id="OU503045">
    <property type="protein sequence ID" value="CAI9769114.1"/>
    <property type="molecule type" value="Genomic_DNA"/>
</dbReference>
<dbReference type="GO" id="GO:0042752">
    <property type="term" value="P:regulation of circadian rhythm"/>
    <property type="evidence" value="ECO:0007669"/>
    <property type="project" value="InterPro"/>
</dbReference>
<dbReference type="PANTHER" id="PTHR34798">
    <property type="entry name" value="PROTEIN TIME FOR COFFEE"/>
    <property type="match status" value="1"/>
</dbReference>
<dbReference type="AlphaFoldDB" id="A0AAD1ZGU2"/>
<evidence type="ECO:0000313" key="2">
    <source>
        <dbReference type="EMBL" id="CAI9769114.1"/>
    </source>
</evidence>
<dbReference type="GO" id="GO:0005634">
    <property type="term" value="C:nucleus"/>
    <property type="evidence" value="ECO:0007669"/>
    <property type="project" value="TreeGrafter"/>
</dbReference>